<accession>A0A1Y5HWT9</accession>
<proteinExistence type="predicted"/>
<sequence length="288" mass="32475">FGRLGNRLSILHNLISSADTDCCGVSIPTNILDGWNPRLEDTKFTNLNETCGAHLEVNQTRCAAKTGKDWFYSRIKGPPSACYKPLLRRYFQINSTHALGKKCPEHPHVVLHVRSGDITRGSFNTTSGTWTPGPVHPLYFPYPTAYYLAALNSMRKRSVSATTYYVLCEDSSNPSCDYFLNAAIFAQVDLHVRIGKPLLEDVNLLLCANEVGVAQGSFKNVIDLSSKEQKVHEFGHDPRACPRQGTSRIVHYINDTSQRRLYTESSKNWRNTGYQRNLVNRHYAMQTC</sequence>
<evidence type="ECO:0000313" key="1">
    <source>
        <dbReference type="EMBL" id="OUS41759.1"/>
    </source>
</evidence>
<feature type="non-terminal residue" evidence="1">
    <location>
        <position position="1"/>
    </location>
</feature>
<evidence type="ECO:0008006" key="2">
    <source>
        <dbReference type="Google" id="ProtNLM"/>
    </source>
</evidence>
<name>A0A1Y5HWT9_OSTTA</name>
<reference evidence="1" key="1">
    <citation type="submission" date="2017-04" db="EMBL/GenBank/DDBJ databases">
        <title>Population genomics of picophytoplankton unveils novel chromosome hypervariability.</title>
        <authorList>
            <consortium name="DOE Joint Genome Institute"/>
            <person name="Blanc-Mathieu R."/>
            <person name="Krasovec M."/>
            <person name="Hebrard M."/>
            <person name="Yau S."/>
            <person name="Desgranges E."/>
            <person name="Martin J."/>
            <person name="Schackwitz W."/>
            <person name="Kuo A."/>
            <person name="Salin G."/>
            <person name="Donnadieu C."/>
            <person name="Desdevises Y."/>
            <person name="Sanchez-Ferandin S."/>
            <person name="Moreau H."/>
            <person name="Rivals E."/>
            <person name="Grigoriev I.V."/>
            <person name="Grimsley N."/>
            <person name="Eyre-Walker A."/>
            <person name="Piganeau G."/>
        </authorList>
    </citation>
    <scope>NUCLEOTIDE SEQUENCE [LARGE SCALE GENOMIC DNA]</scope>
    <source>
        <strain evidence="1">RCC 1115</strain>
    </source>
</reference>
<feature type="non-terminal residue" evidence="1">
    <location>
        <position position="288"/>
    </location>
</feature>
<organism evidence="1">
    <name type="scientific">Ostreococcus tauri</name>
    <name type="common">Marine green alga</name>
    <dbReference type="NCBI Taxonomy" id="70448"/>
    <lineage>
        <taxon>Eukaryota</taxon>
        <taxon>Viridiplantae</taxon>
        <taxon>Chlorophyta</taxon>
        <taxon>Mamiellophyceae</taxon>
        <taxon>Mamiellales</taxon>
        <taxon>Bathycoccaceae</taxon>
        <taxon>Ostreococcus</taxon>
    </lineage>
</organism>
<gene>
    <name evidence="1" type="ORF">BE221DRAFT_38211</name>
</gene>
<protein>
    <recommendedName>
        <fullName evidence="2">Fucosyltransferase</fullName>
    </recommendedName>
</protein>
<dbReference type="EMBL" id="KZ155840">
    <property type="protein sequence ID" value="OUS41759.1"/>
    <property type="molecule type" value="Genomic_DNA"/>
</dbReference>
<dbReference type="Proteomes" id="UP000195557">
    <property type="component" value="Unassembled WGS sequence"/>
</dbReference>
<dbReference type="AlphaFoldDB" id="A0A1Y5HWT9"/>